<feature type="region of interest" description="Disordered" evidence="4">
    <location>
        <begin position="185"/>
        <end position="259"/>
    </location>
</feature>
<protein>
    <submittedName>
        <fullName evidence="5">NRDE-2, necessary for RNA interference-domain-containing protein</fullName>
    </submittedName>
</protein>
<dbReference type="Proteomes" id="UP001243989">
    <property type="component" value="Unassembled WGS sequence"/>
</dbReference>
<feature type="compositionally biased region" description="Basic residues" evidence="4">
    <location>
        <begin position="67"/>
        <end position="76"/>
    </location>
</feature>
<dbReference type="RefSeq" id="XP_060448998.1">
    <property type="nucleotide sequence ID" value="XM_060583820.1"/>
</dbReference>
<accession>A0AAJ0EKU5</accession>
<dbReference type="EMBL" id="JAHMHQ010000004">
    <property type="protein sequence ID" value="KAK1640391.1"/>
    <property type="molecule type" value="Genomic_DNA"/>
</dbReference>
<dbReference type="GO" id="GO:1902369">
    <property type="term" value="P:negative regulation of RNA catabolic process"/>
    <property type="evidence" value="ECO:0007669"/>
    <property type="project" value="TreeGrafter"/>
</dbReference>
<dbReference type="PANTHER" id="PTHR13471:SF0">
    <property type="entry name" value="NUCLEAR EXOSOME REGULATOR NRDE2"/>
    <property type="match status" value="1"/>
</dbReference>
<keyword evidence="6" id="KW-1185">Reference proteome</keyword>
<evidence type="ECO:0000256" key="1">
    <source>
        <dbReference type="ARBA" id="ARBA00004123"/>
    </source>
</evidence>
<feature type="compositionally biased region" description="Basic and acidic residues" evidence="4">
    <location>
        <begin position="211"/>
        <end position="224"/>
    </location>
</feature>
<evidence type="ECO:0000256" key="4">
    <source>
        <dbReference type="SAM" id="MobiDB-lite"/>
    </source>
</evidence>
<reference evidence="5" key="1">
    <citation type="submission" date="2021-06" db="EMBL/GenBank/DDBJ databases">
        <title>Comparative genomics, transcriptomics and evolutionary studies reveal genomic signatures of adaptation to plant cell wall in hemibiotrophic fungi.</title>
        <authorList>
            <consortium name="DOE Joint Genome Institute"/>
            <person name="Baroncelli R."/>
            <person name="Diaz J.F."/>
            <person name="Benocci T."/>
            <person name="Peng M."/>
            <person name="Battaglia E."/>
            <person name="Haridas S."/>
            <person name="Andreopoulos W."/>
            <person name="Labutti K."/>
            <person name="Pangilinan J."/>
            <person name="Floch G.L."/>
            <person name="Makela M.R."/>
            <person name="Henrissat B."/>
            <person name="Grigoriev I.V."/>
            <person name="Crouch J.A."/>
            <person name="De Vries R.P."/>
            <person name="Sukno S.A."/>
            <person name="Thon M.R."/>
        </authorList>
    </citation>
    <scope>NUCLEOTIDE SEQUENCE</scope>
    <source>
        <strain evidence="5">CBS 102054</strain>
    </source>
</reference>
<dbReference type="Gene3D" id="1.25.40.10">
    <property type="entry name" value="Tetratricopeptide repeat domain"/>
    <property type="match status" value="1"/>
</dbReference>
<feature type="region of interest" description="Disordered" evidence="4">
    <location>
        <begin position="1"/>
        <end position="93"/>
    </location>
</feature>
<proteinExistence type="inferred from homology"/>
<dbReference type="InterPro" id="IPR011990">
    <property type="entry name" value="TPR-like_helical_dom_sf"/>
</dbReference>
<organism evidence="5 6">
    <name type="scientific">Colletotrichum phormii</name>
    <dbReference type="NCBI Taxonomy" id="359342"/>
    <lineage>
        <taxon>Eukaryota</taxon>
        <taxon>Fungi</taxon>
        <taxon>Dikarya</taxon>
        <taxon>Ascomycota</taxon>
        <taxon>Pezizomycotina</taxon>
        <taxon>Sordariomycetes</taxon>
        <taxon>Hypocreomycetidae</taxon>
        <taxon>Glomerellales</taxon>
        <taxon>Glomerellaceae</taxon>
        <taxon>Colletotrichum</taxon>
        <taxon>Colletotrichum acutatum species complex</taxon>
    </lineage>
</organism>
<dbReference type="SUPFAM" id="SSF48452">
    <property type="entry name" value="TPR-like"/>
    <property type="match status" value="1"/>
</dbReference>
<keyword evidence="3" id="KW-0539">Nucleus</keyword>
<dbReference type="GeneID" id="85468682"/>
<dbReference type="AlphaFoldDB" id="A0AAJ0EKU5"/>
<evidence type="ECO:0000313" key="6">
    <source>
        <dbReference type="Proteomes" id="UP001243989"/>
    </source>
</evidence>
<evidence type="ECO:0000256" key="2">
    <source>
        <dbReference type="ARBA" id="ARBA00009265"/>
    </source>
</evidence>
<feature type="compositionally biased region" description="Low complexity" evidence="4">
    <location>
        <begin position="12"/>
        <end position="30"/>
    </location>
</feature>
<dbReference type="Pfam" id="PF08424">
    <property type="entry name" value="NRDE-2"/>
    <property type="match status" value="1"/>
</dbReference>
<feature type="compositionally biased region" description="Acidic residues" evidence="4">
    <location>
        <begin position="239"/>
        <end position="257"/>
    </location>
</feature>
<evidence type="ECO:0000313" key="5">
    <source>
        <dbReference type="EMBL" id="KAK1640391.1"/>
    </source>
</evidence>
<dbReference type="PANTHER" id="PTHR13471">
    <property type="entry name" value="TETRATRICOPEPTIDE-LIKE HELICAL"/>
    <property type="match status" value="1"/>
</dbReference>
<gene>
    <name evidence="5" type="ORF">BDP81DRAFT_312610</name>
</gene>
<sequence>MSEPGDKKLTVPKFSSFKPKAPAAAPSATSERSRDRKRDRDERPKEERARHESRRHNDRLKHESEHRRQHRKRSRSRSPSQERALVKRVEVATIPKDSPGNGVFFIDKKGDPLIRRYGGNDRSRVPLYRRSGRGRVLGSGGYLYIHRDGPQERFSIRQPGEGASTLRDRALFQSKTHRAKPFRIRVRSNPGGTDAHVEEDFVPLSKSSKRQRAEEPGSEDEKTAYRSIKGKAKAHEFSDSDIDFDSDAEDGEFDIGSDDPLRQRSIQLSRRVKEHPGDIEAWFELINHQDVLLSAGGSLDGEATKAEVHSFAEIKISMFESALSHAKKPEDEERLLLGLMLEAAQVWSSSKLESRWTDLAKKYDDSFCLWKARIDYKLTNLVAFQYNDMKALMVDRLQAVYKQAMVSISPGPSRPASNAETQRYEQMVYVFLRTTRFMYDAGFRELAVAAWQALLELNLQRPAVCDAMAELQIVSSFKEFWEDESPRIGEDNALGWSHFVQMDGVVDPPESRTDDDTVPKSRDVYKSWGATERLRATNSRNPARATDDVLEDDPYRVVMFSDIEELLFVIPSEVIPLLWKPLVDAFLLFCGLPTAFRTSDWTEAAENDTVIMSSMRLFEKDVLQRPNEPDVLDETKRVPVFKQDASRYALSADLLFAGPGWFSPFSGWTSTSKESDGPVPLAAVSNTLRLLLKSRGCRELAEYSLAIEVVNDPSNTKKRAKAFIKQDATNLKLYNAYALAEFSNGNAGIGLQVVGSAAALITTSNRTGGSTLWNTWAWLELHEGNDAHALVRICAATDESWRNVSATTPSPSQLLKAYQSLSATLEHQISAKQLDEAIATAESLAMLAYLTAQEGSEPTSEAQGSISAAMERIWTVSSELCAQGQAKSSTHERLLQVAARLLYHHASRGPFRRAYLRDQLSQCIELFPRNTIFLSLFSWASTTFGIDDPMRDILRKVALTNANDSISNRVFAIRYELQRGNVYSTQAAFERALESPTCRSNPDIWRCYIKFSYARQQLRSKTKDVFFRGLRHCPWSKELALEAYTTLVSVMDEFELRSVFNTMSSKGLRIHVDLDEFLAQQKKT</sequence>
<evidence type="ECO:0000256" key="3">
    <source>
        <dbReference type="ARBA" id="ARBA00023242"/>
    </source>
</evidence>
<name>A0AAJ0EKU5_9PEZI</name>
<comment type="caution">
    <text evidence="5">The sequence shown here is derived from an EMBL/GenBank/DDBJ whole genome shotgun (WGS) entry which is preliminary data.</text>
</comment>
<dbReference type="GO" id="GO:0071013">
    <property type="term" value="C:catalytic step 2 spliceosome"/>
    <property type="evidence" value="ECO:0007669"/>
    <property type="project" value="TreeGrafter"/>
</dbReference>
<comment type="subcellular location">
    <subcellularLocation>
        <location evidence="1">Nucleus</location>
    </subcellularLocation>
</comment>
<feature type="compositionally biased region" description="Basic and acidic residues" evidence="4">
    <location>
        <begin position="31"/>
        <end position="50"/>
    </location>
</feature>
<dbReference type="InterPro" id="IPR013633">
    <property type="entry name" value="NRDE-2"/>
</dbReference>
<dbReference type="GO" id="GO:0031048">
    <property type="term" value="P:regulatory ncRNA-mediated heterochromatin formation"/>
    <property type="evidence" value="ECO:0007669"/>
    <property type="project" value="TreeGrafter"/>
</dbReference>
<comment type="similarity">
    <text evidence="2">Belongs to the NRDE2 family.</text>
</comment>